<protein>
    <submittedName>
        <fullName evidence="1">Uncharacterized protein</fullName>
    </submittedName>
</protein>
<organism evidence="1 2">
    <name type="scientific">Trachymyrmex cornetzi</name>
    <dbReference type="NCBI Taxonomy" id="471704"/>
    <lineage>
        <taxon>Eukaryota</taxon>
        <taxon>Metazoa</taxon>
        <taxon>Ecdysozoa</taxon>
        <taxon>Arthropoda</taxon>
        <taxon>Hexapoda</taxon>
        <taxon>Insecta</taxon>
        <taxon>Pterygota</taxon>
        <taxon>Neoptera</taxon>
        <taxon>Endopterygota</taxon>
        <taxon>Hymenoptera</taxon>
        <taxon>Apocrita</taxon>
        <taxon>Aculeata</taxon>
        <taxon>Formicoidea</taxon>
        <taxon>Formicidae</taxon>
        <taxon>Myrmicinae</taxon>
        <taxon>Trachymyrmex</taxon>
    </lineage>
</organism>
<proteinExistence type="predicted"/>
<name>A0A151JNQ9_9HYME</name>
<dbReference type="STRING" id="471704.A0A151JNQ9"/>
<dbReference type="EMBL" id="KQ978803">
    <property type="protein sequence ID" value="KYN28197.1"/>
    <property type="molecule type" value="Genomic_DNA"/>
</dbReference>
<keyword evidence="2" id="KW-1185">Reference proteome</keyword>
<evidence type="ECO:0000313" key="2">
    <source>
        <dbReference type="Proteomes" id="UP000078492"/>
    </source>
</evidence>
<dbReference type="AlphaFoldDB" id="A0A151JNQ9"/>
<reference evidence="1 2" key="1">
    <citation type="submission" date="2015-09" db="EMBL/GenBank/DDBJ databases">
        <title>Trachymyrmex cornetzi WGS genome.</title>
        <authorList>
            <person name="Nygaard S."/>
            <person name="Hu H."/>
            <person name="Boomsma J."/>
            <person name="Zhang G."/>
        </authorList>
    </citation>
    <scope>NUCLEOTIDE SEQUENCE [LARGE SCALE GENOMIC DNA]</scope>
    <source>
        <strain evidence="1">Tcor2-1</strain>
        <tissue evidence="1">Whole body</tissue>
    </source>
</reference>
<accession>A0A151JNQ9</accession>
<gene>
    <name evidence="1" type="ORF">ALC57_02389</name>
</gene>
<dbReference type="Proteomes" id="UP000078492">
    <property type="component" value="Unassembled WGS sequence"/>
</dbReference>
<evidence type="ECO:0000313" key="1">
    <source>
        <dbReference type="EMBL" id="KYN28197.1"/>
    </source>
</evidence>
<sequence>MSRRIDAGRSPLDITPLIRICNNCNFSIERELQALENDPSCSRLNVLRQTSSHSCMIYTTVHDEHRLSLVYRINIFVQRNIYIPETTVCWRQHLYDNRLLFQFLRNDLQFTNRSYVIRGKQLQLILQTKQQFNELFAFVDPVKVDDTLRYISKKDLLAFLGKMRQELSDEFLRVVFNYSMRQKTSYAISLVRQSLIK</sequence>